<dbReference type="Gene3D" id="3.40.710.10">
    <property type="entry name" value="DD-peptidase/beta-lactamase superfamily"/>
    <property type="match status" value="1"/>
</dbReference>
<dbReference type="Proteomes" id="UP000054537">
    <property type="component" value="Unassembled WGS sequence"/>
</dbReference>
<feature type="domain" description="Beta-lactamase-related" evidence="1">
    <location>
        <begin position="15"/>
        <end position="314"/>
    </location>
</feature>
<sequence>MADFRRDSIVDFCRDSGVPGYVAGISRAGEQTVFAHGTANLTTGAPMRDDTGFLFGSITKVMTATLVMRQAELGRISLDDRVTDLLPGFRLTTPGAAERIRVRHLLNHTSGIDAELFFPRTSYLERLGRDCGSLFPAGEHLSYSNGGMIVAGHLLEAVTGRAYHELLDTEIFQPAGMTAAGTGAEQAILRSTAIGHFPDPDTGQARPTRMFMLPPTWAAAGGTPIGTVEDLLAFGRAHLGAGLLSGESLAAMREINADPGTPGASPTGLGWLLRPIGDTIALTMTGASPGGVAVLAVLPEHDLVFAAYGNDPRALELHDDLLGRLAGDTGRPVWARQETDPAPYAGTYRSDQLRIDVRAVGGELEEQITYEPADPDQERILTGLAGGPFTAPPTRYVPVGAGLFAPAGLPLDGLPAHYLVSYHDGAAYRCAGGRMARRVLE</sequence>
<dbReference type="Pfam" id="PF00144">
    <property type="entry name" value="Beta-lactamase"/>
    <property type="match status" value="1"/>
</dbReference>
<dbReference type="EMBL" id="JRTT01000048">
    <property type="protein sequence ID" value="KHD74295.1"/>
    <property type="molecule type" value="Genomic_DNA"/>
</dbReference>
<keyword evidence="3" id="KW-1185">Reference proteome</keyword>
<comment type="caution">
    <text evidence="2">The sequence shown here is derived from an EMBL/GenBank/DDBJ whole genome shotgun (WGS) entry which is preliminary data.</text>
</comment>
<evidence type="ECO:0000313" key="2">
    <source>
        <dbReference type="EMBL" id="KHD74295.1"/>
    </source>
</evidence>
<gene>
    <name evidence="2" type="ORF">MB27_29645</name>
</gene>
<dbReference type="InterPro" id="IPR001466">
    <property type="entry name" value="Beta-lactam-related"/>
</dbReference>
<reference evidence="2 3" key="1">
    <citation type="submission" date="2014-10" db="EMBL/GenBank/DDBJ databases">
        <title>Draft genome sequence of Actinoplanes utahensis NRRL 12052.</title>
        <authorList>
            <person name="Velasco-Bucheli B."/>
            <person name="del Cerro C."/>
            <person name="Hormigo D."/>
            <person name="Garcia J.L."/>
            <person name="Acebal C."/>
            <person name="Arroyo M."/>
            <person name="de la Mata I."/>
        </authorList>
    </citation>
    <scope>NUCLEOTIDE SEQUENCE [LARGE SCALE GENOMIC DNA]</scope>
    <source>
        <strain evidence="2 3">NRRL 12052</strain>
    </source>
</reference>
<protein>
    <recommendedName>
        <fullName evidence="1">Beta-lactamase-related domain-containing protein</fullName>
    </recommendedName>
</protein>
<dbReference type="STRING" id="1869.MB27_29645"/>
<dbReference type="eggNOG" id="COG1680">
    <property type="taxonomic scope" value="Bacteria"/>
</dbReference>
<organism evidence="2 3">
    <name type="scientific">Actinoplanes utahensis</name>
    <dbReference type="NCBI Taxonomy" id="1869"/>
    <lineage>
        <taxon>Bacteria</taxon>
        <taxon>Bacillati</taxon>
        <taxon>Actinomycetota</taxon>
        <taxon>Actinomycetes</taxon>
        <taxon>Micromonosporales</taxon>
        <taxon>Micromonosporaceae</taxon>
        <taxon>Actinoplanes</taxon>
    </lineage>
</organism>
<evidence type="ECO:0000259" key="1">
    <source>
        <dbReference type="Pfam" id="PF00144"/>
    </source>
</evidence>
<dbReference type="InterPro" id="IPR050491">
    <property type="entry name" value="AmpC-like"/>
</dbReference>
<proteinExistence type="predicted"/>
<dbReference type="PANTHER" id="PTHR46825">
    <property type="entry name" value="D-ALANYL-D-ALANINE-CARBOXYPEPTIDASE/ENDOPEPTIDASE AMPH"/>
    <property type="match status" value="1"/>
</dbReference>
<evidence type="ECO:0000313" key="3">
    <source>
        <dbReference type="Proteomes" id="UP000054537"/>
    </source>
</evidence>
<dbReference type="SUPFAM" id="SSF56601">
    <property type="entry name" value="beta-lactamase/transpeptidase-like"/>
    <property type="match status" value="1"/>
</dbReference>
<dbReference type="AlphaFoldDB" id="A0A0A6UE59"/>
<accession>A0A0A6UE59</accession>
<dbReference type="InterPro" id="IPR012338">
    <property type="entry name" value="Beta-lactam/transpept-like"/>
</dbReference>
<name>A0A0A6UE59_ACTUT</name>
<dbReference type="PANTHER" id="PTHR46825:SF8">
    <property type="entry name" value="BETA-LACTAMASE-RELATED"/>
    <property type="match status" value="1"/>
</dbReference>